<keyword evidence="4" id="KW-1185">Reference proteome</keyword>
<organism evidence="3 4">
    <name type="scientific">Scylla paramamosain</name>
    <name type="common">Mud crab</name>
    <dbReference type="NCBI Taxonomy" id="85552"/>
    <lineage>
        <taxon>Eukaryota</taxon>
        <taxon>Metazoa</taxon>
        <taxon>Ecdysozoa</taxon>
        <taxon>Arthropoda</taxon>
        <taxon>Crustacea</taxon>
        <taxon>Multicrustacea</taxon>
        <taxon>Malacostraca</taxon>
        <taxon>Eumalacostraca</taxon>
        <taxon>Eucarida</taxon>
        <taxon>Decapoda</taxon>
        <taxon>Pleocyemata</taxon>
        <taxon>Brachyura</taxon>
        <taxon>Eubrachyura</taxon>
        <taxon>Portunoidea</taxon>
        <taxon>Portunidae</taxon>
        <taxon>Portuninae</taxon>
        <taxon>Scylla</taxon>
    </lineage>
</organism>
<feature type="transmembrane region" description="Helical" evidence="2">
    <location>
        <begin position="201"/>
        <end position="221"/>
    </location>
</feature>
<evidence type="ECO:0000256" key="1">
    <source>
        <dbReference type="SAM" id="Coils"/>
    </source>
</evidence>
<name>A0AAW0SW07_SCYPA</name>
<dbReference type="Proteomes" id="UP001487740">
    <property type="component" value="Unassembled WGS sequence"/>
</dbReference>
<reference evidence="3 4" key="1">
    <citation type="submission" date="2023-03" db="EMBL/GenBank/DDBJ databases">
        <title>High-quality genome of Scylla paramamosain provides insights in environmental adaptation.</title>
        <authorList>
            <person name="Zhang L."/>
        </authorList>
    </citation>
    <scope>NUCLEOTIDE SEQUENCE [LARGE SCALE GENOMIC DNA]</scope>
    <source>
        <strain evidence="3">LZ_2023a</strain>
        <tissue evidence="3">Muscle</tissue>
    </source>
</reference>
<feature type="coiled-coil region" evidence="1">
    <location>
        <begin position="487"/>
        <end position="566"/>
    </location>
</feature>
<dbReference type="EMBL" id="JARAKH010000043">
    <property type="protein sequence ID" value="KAK8379271.1"/>
    <property type="molecule type" value="Genomic_DNA"/>
</dbReference>
<evidence type="ECO:0000256" key="2">
    <source>
        <dbReference type="SAM" id="Phobius"/>
    </source>
</evidence>
<keyword evidence="2" id="KW-1133">Transmembrane helix</keyword>
<dbReference type="PANTHER" id="PTHR28624">
    <property type="entry name" value="COILED-COIL DOMAIN-CONTAINING PROTEIN 51"/>
    <property type="match status" value="1"/>
</dbReference>
<feature type="transmembrane region" description="Helical" evidence="2">
    <location>
        <begin position="111"/>
        <end position="135"/>
    </location>
</feature>
<feature type="transmembrane region" description="Helical" evidence="2">
    <location>
        <begin position="174"/>
        <end position="194"/>
    </location>
</feature>
<proteinExistence type="predicted"/>
<comment type="caution">
    <text evidence="3">The sequence shown here is derived from an EMBL/GenBank/DDBJ whole genome shotgun (WGS) entry which is preliminary data.</text>
</comment>
<feature type="transmembrane region" description="Helical" evidence="2">
    <location>
        <begin position="594"/>
        <end position="617"/>
    </location>
</feature>
<accession>A0AAW0SW07</accession>
<dbReference type="AlphaFoldDB" id="A0AAW0SW07"/>
<keyword evidence="1" id="KW-0175">Coiled coil</keyword>
<feature type="transmembrane region" description="Helical" evidence="2">
    <location>
        <begin position="79"/>
        <end position="99"/>
    </location>
</feature>
<gene>
    <name evidence="3" type="ORF">O3P69_019258</name>
</gene>
<evidence type="ECO:0000313" key="4">
    <source>
        <dbReference type="Proteomes" id="UP001487740"/>
    </source>
</evidence>
<dbReference type="PANTHER" id="PTHR28624:SF1">
    <property type="entry name" value="MITOCHONDRIAL POTASSIUM CHANNEL"/>
    <property type="match status" value="1"/>
</dbReference>
<feature type="transmembrane region" description="Helical" evidence="2">
    <location>
        <begin position="142"/>
        <end position="162"/>
    </location>
</feature>
<evidence type="ECO:0000313" key="3">
    <source>
        <dbReference type="EMBL" id="KAK8379271.1"/>
    </source>
</evidence>
<keyword evidence="2" id="KW-0472">Membrane</keyword>
<sequence>MKGRTIEGRLVYLKPLIQSQNKQSDLFTPALLSVLFTPALLSVLFTPALLSVLFTTALLSVLFTPALLSVLFTPALLSVLFTPALLSVLFTPALLSVLFTPALLSVLLTPALLSVLFTPALLSVLFTTALLSVLFTPALLSVLFTTALLSVLFTPALLSVLFTTALLSVLFTPALLSVLFTTALLSVLFTPALLSVLFTPALLSVLFTTALLSVLFTPALLSVLFTTALLSVLFTPALLSVLFTTALLSVPEAVNTKCRMAPNDMAEKQSRTLSLKENRLPALEWLGSSPDLNLTENVWAHIKEQVGAILTPSVSCLQEALTWPPTAPPPLRGNPGVRTRILLVQGRKDNLSKDGYISDRRQNRTAQVSVKGVQGGVEAATIPNLTLHHASLPLWREAPLKFTTAATFTTVHHRHYTRYPENNNNGKRTIGDTEPKGDGFLRVLEFPKASKGSGMVSKEDPKKADDWNDILNRWYQQYQDFVGITDLKKAQDRVTELSEGLLAAQGERRRLQREIEDLQARLVQNHQHITKTEQYSQEHMRLFSQARELNDQLREVRGQFAGYEQTERDTFTQLSAAIRDCHERERMQAEQGKYWSIIASVVSAALASVITSVNNWVRIREIKDHVTTSQQSLQEGYQQMHHDILTSLASHASQGLAMPPQVTQDTGEGGQGVKVPGEVPGAGEFKGEVKSVRDLDVGGVSSFAGRFEELSGSFGSVAERMSRTADELTGVAKDAAKISQVVEKLTSLSQELMGAAETSRQAMQHLTKASESLISQLSAVLAPREGGMVSLPAEVVVGGGSGSGGGGGSGSGGDVSYPRVAATMLVGAALGTLVTAFFLGALGGSGG</sequence>
<feature type="transmembrane region" description="Helical" evidence="2">
    <location>
        <begin position="820"/>
        <end position="842"/>
    </location>
</feature>
<protein>
    <submittedName>
        <fullName evidence="3">Uncharacterized protein</fullName>
    </submittedName>
</protein>
<feature type="transmembrane region" description="Helical" evidence="2">
    <location>
        <begin position="227"/>
        <end position="250"/>
    </location>
</feature>
<feature type="transmembrane region" description="Helical" evidence="2">
    <location>
        <begin position="26"/>
        <end position="45"/>
    </location>
</feature>
<keyword evidence="2" id="KW-0812">Transmembrane</keyword>
<dbReference type="InterPro" id="IPR037660">
    <property type="entry name" value="CCDC51"/>
</dbReference>